<dbReference type="OrthoDB" id="1409065at2"/>
<evidence type="ECO:0000313" key="4">
    <source>
        <dbReference type="Proteomes" id="UP000184231"/>
    </source>
</evidence>
<feature type="domain" description="Conjugative transposon TraM C-terminal" evidence="2">
    <location>
        <begin position="176"/>
        <end position="305"/>
    </location>
</feature>
<evidence type="ECO:0000259" key="2">
    <source>
        <dbReference type="Pfam" id="PF12508"/>
    </source>
</evidence>
<protein>
    <recommendedName>
        <fullName evidence="2">Conjugative transposon TraM C-terminal domain-containing protein</fullName>
    </recommendedName>
</protein>
<reference evidence="3 4" key="1">
    <citation type="submission" date="2016-11" db="EMBL/GenBank/DDBJ databases">
        <authorList>
            <person name="Jaros S."/>
            <person name="Januszkiewicz K."/>
            <person name="Wedrychowicz H."/>
        </authorList>
    </citation>
    <scope>NUCLEOTIDE SEQUENCE [LARGE SCALE GENOMIC DNA]</scope>
    <source>
        <strain evidence="3 4">CGMCC 1.8863</strain>
    </source>
</reference>
<feature type="transmembrane region" description="Helical" evidence="1">
    <location>
        <begin position="7"/>
        <end position="29"/>
    </location>
</feature>
<accession>A0A1M6N4L1</accession>
<keyword evidence="4" id="KW-1185">Reference proteome</keyword>
<keyword evidence="1" id="KW-0472">Membrane</keyword>
<organism evidence="3 4">
    <name type="scientific">Arenibacter nanhaiticus</name>
    <dbReference type="NCBI Taxonomy" id="558155"/>
    <lineage>
        <taxon>Bacteria</taxon>
        <taxon>Pseudomonadati</taxon>
        <taxon>Bacteroidota</taxon>
        <taxon>Flavobacteriia</taxon>
        <taxon>Flavobacteriales</taxon>
        <taxon>Flavobacteriaceae</taxon>
        <taxon>Arenibacter</taxon>
    </lineage>
</organism>
<sequence length="307" mass="34800">MRIEKNKIVFSSILLVILLFIFGYALLIMENGNDENISLEQTEVPKLEQQQKEYNTKLEAIDNIQEEQVKNAPSVYDDKFLNSEGVFDPNYLEKDKQRIVDSIYNQGRINYSESSYRYSDSPKEPPLKAIPPIPQEKEVQEPVAASELALEHQLFFASAPQSAPLSFSPQVPDVFVEVDGDQVVKANSRLRMRLLNKITLGTITIPKNTLVYGVISFQPNRTLIKIDNINRQPVKLRAFDLQDGLEGIYVENSFRGEVTNEVTGDLLNDINIAGVPQLSGIKKVFQRNNRNVKVAVTNKYKLILKAN</sequence>
<name>A0A1M6N4L1_9FLAO</name>
<dbReference type="STRING" id="558155.SAMN04487911_1553"/>
<evidence type="ECO:0000313" key="3">
    <source>
        <dbReference type="EMBL" id="SHJ90556.1"/>
    </source>
</evidence>
<keyword evidence="1" id="KW-0812">Transmembrane</keyword>
<proteinExistence type="predicted"/>
<dbReference type="InterPro" id="IPR055407">
    <property type="entry name" value="TraM_C"/>
</dbReference>
<dbReference type="EMBL" id="FQYX01000055">
    <property type="protein sequence ID" value="SHJ90556.1"/>
    <property type="molecule type" value="Genomic_DNA"/>
</dbReference>
<dbReference type="RefSeq" id="WP_072766038.1">
    <property type="nucleotide sequence ID" value="NZ_FQYX01000055.1"/>
</dbReference>
<gene>
    <name evidence="3" type="ORF">SAMN04487911_1553</name>
</gene>
<dbReference type="Pfam" id="PF12508">
    <property type="entry name" value="Transposon_TraM"/>
    <property type="match status" value="1"/>
</dbReference>
<keyword evidence="1" id="KW-1133">Transmembrane helix</keyword>
<dbReference type="Proteomes" id="UP000184231">
    <property type="component" value="Unassembled WGS sequence"/>
</dbReference>
<dbReference type="AlphaFoldDB" id="A0A1M6N4L1"/>
<evidence type="ECO:0000256" key="1">
    <source>
        <dbReference type="SAM" id="Phobius"/>
    </source>
</evidence>